<protein>
    <submittedName>
        <fullName evidence="7">Threonine/homoserine/homoserine lactone efflux protein</fullName>
    </submittedName>
</protein>
<comment type="caution">
    <text evidence="7">The sequence shown here is derived from an EMBL/GenBank/DDBJ whole genome shotgun (WGS) entry which is preliminary data.</text>
</comment>
<dbReference type="GO" id="GO:0005886">
    <property type="term" value="C:plasma membrane"/>
    <property type="evidence" value="ECO:0007669"/>
    <property type="project" value="UniProtKB-SubCell"/>
</dbReference>
<proteinExistence type="predicted"/>
<dbReference type="AlphaFoldDB" id="A0AAX0B3E0"/>
<feature type="transmembrane region" description="Helical" evidence="6">
    <location>
        <begin position="6"/>
        <end position="30"/>
    </location>
</feature>
<keyword evidence="2" id="KW-1003">Cell membrane</keyword>
<feature type="transmembrane region" description="Helical" evidence="6">
    <location>
        <begin position="188"/>
        <end position="207"/>
    </location>
</feature>
<dbReference type="Pfam" id="PF01810">
    <property type="entry name" value="LysE"/>
    <property type="match status" value="1"/>
</dbReference>
<sequence>MYIDYSKYILFLATTFIICIVPGPDMLYILANSIKDGAKAGVVSALGMALGMLTYTIIASTGLATCFLVSQKLFNIIQILGGIYLLWIAYNTFKDESIIKSLDTESSISLRMIFKRAFTTNLLNPKIALFYIAFLPQFTTPELGNITFQLLFLGFSFLILGLIIDSVIGILSGNLSILLIKNAFIKKYLNKISSVIYVILAIRLFYIF</sequence>
<evidence type="ECO:0000313" key="7">
    <source>
        <dbReference type="EMBL" id="NRT88959.1"/>
    </source>
</evidence>
<feature type="transmembrane region" description="Helical" evidence="6">
    <location>
        <begin position="42"/>
        <end position="70"/>
    </location>
</feature>
<evidence type="ECO:0000256" key="1">
    <source>
        <dbReference type="ARBA" id="ARBA00004651"/>
    </source>
</evidence>
<dbReference type="GO" id="GO:0015171">
    <property type="term" value="F:amino acid transmembrane transporter activity"/>
    <property type="evidence" value="ECO:0007669"/>
    <property type="project" value="TreeGrafter"/>
</dbReference>
<feature type="transmembrane region" description="Helical" evidence="6">
    <location>
        <begin position="76"/>
        <end position="93"/>
    </location>
</feature>
<keyword evidence="5 6" id="KW-0472">Membrane</keyword>
<gene>
    <name evidence="7" type="ORF">B0H41_002638</name>
</gene>
<reference evidence="7" key="1">
    <citation type="submission" date="2020-05" db="EMBL/GenBank/DDBJ databases">
        <authorList>
            <person name="Brown S."/>
            <person name="Huntemann M."/>
            <person name="Clum A."/>
            <person name="Spunde A."/>
            <person name="Palaniappan K."/>
            <person name="Ritter S."/>
            <person name="Mikhailova N."/>
            <person name="Chen I.-M."/>
            <person name="Stamatis D."/>
            <person name="Reddy T."/>
            <person name="O'Malley R."/>
            <person name="Daum C."/>
            <person name="Shapiro N."/>
            <person name="Ivanova N."/>
            <person name="Kyrpides N."/>
            <person name="Woyke T."/>
        </authorList>
    </citation>
    <scope>NUCLEOTIDE SEQUENCE</scope>
    <source>
        <strain evidence="7">DJ080</strain>
    </source>
</reference>
<feature type="transmembrane region" description="Helical" evidence="6">
    <location>
        <begin position="146"/>
        <end position="168"/>
    </location>
</feature>
<evidence type="ECO:0000256" key="2">
    <source>
        <dbReference type="ARBA" id="ARBA00022475"/>
    </source>
</evidence>
<comment type="subcellular location">
    <subcellularLocation>
        <location evidence="1">Cell membrane</location>
        <topology evidence="1">Multi-pass membrane protein</topology>
    </subcellularLocation>
</comment>
<evidence type="ECO:0000256" key="4">
    <source>
        <dbReference type="ARBA" id="ARBA00022989"/>
    </source>
</evidence>
<keyword evidence="3 6" id="KW-0812">Transmembrane</keyword>
<dbReference type="PANTHER" id="PTHR30086:SF20">
    <property type="entry name" value="ARGININE EXPORTER PROTEIN ARGO-RELATED"/>
    <property type="match status" value="1"/>
</dbReference>
<evidence type="ECO:0000256" key="5">
    <source>
        <dbReference type="ARBA" id="ARBA00023136"/>
    </source>
</evidence>
<keyword evidence="4 6" id="KW-1133">Transmembrane helix</keyword>
<evidence type="ECO:0000313" key="8">
    <source>
        <dbReference type="Proteomes" id="UP001193748"/>
    </source>
</evidence>
<reference evidence="7" key="2">
    <citation type="journal article" date="2022" name="Nat. Biotechnol.">
        <title>Carbon-negative production of acetone and isopropanol by gas fermentation at industrial pilot scale.</title>
        <authorList>
            <person name="Liew F.E."/>
            <person name="Nogle R."/>
            <person name="Abdalla T."/>
            <person name="Rasor B.J."/>
            <person name="Canter C."/>
            <person name="Jensen R.O."/>
            <person name="Wang L."/>
            <person name="Strutz J."/>
            <person name="Chirania P."/>
            <person name="De Tissera S."/>
            <person name="Mueller A.P."/>
            <person name="Ruan Z."/>
            <person name="Gao A."/>
            <person name="Tran L."/>
            <person name="Engle N.L."/>
            <person name="Bromley J.C."/>
            <person name="Daniell J."/>
            <person name="Conrado R."/>
            <person name="Tschaplinski T.J."/>
            <person name="Giannone R.J."/>
            <person name="Hettich R.L."/>
            <person name="Karim A.S."/>
            <person name="Simpson S.D."/>
            <person name="Brown S.D."/>
            <person name="Leang C."/>
            <person name="Jewett M.C."/>
            <person name="Kopke M."/>
        </authorList>
    </citation>
    <scope>NUCLEOTIDE SEQUENCE</scope>
    <source>
        <strain evidence="7">DJ080</strain>
    </source>
</reference>
<dbReference type="InterPro" id="IPR001123">
    <property type="entry name" value="LeuE-type"/>
</dbReference>
<organism evidence="7 8">
    <name type="scientific">Clostridium beijerinckii</name>
    <name type="common">Clostridium MP</name>
    <dbReference type="NCBI Taxonomy" id="1520"/>
    <lineage>
        <taxon>Bacteria</taxon>
        <taxon>Bacillati</taxon>
        <taxon>Bacillota</taxon>
        <taxon>Clostridia</taxon>
        <taxon>Eubacteriales</taxon>
        <taxon>Clostridiaceae</taxon>
        <taxon>Clostridium</taxon>
    </lineage>
</organism>
<dbReference type="PIRSF" id="PIRSF006324">
    <property type="entry name" value="LeuE"/>
    <property type="match status" value="1"/>
</dbReference>
<accession>A0AAX0B3E0</accession>
<name>A0AAX0B3E0_CLOBE</name>
<dbReference type="Proteomes" id="UP001193748">
    <property type="component" value="Unassembled WGS sequence"/>
</dbReference>
<dbReference type="PANTHER" id="PTHR30086">
    <property type="entry name" value="ARGININE EXPORTER PROTEIN ARGO"/>
    <property type="match status" value="1"/>
</dbReference>
<evidence type="ECO:0000256" key="6">
    <source>
        <dbReference type="SAM" id="Phobius"/>
    </source>
</evidence>
<dbReference type="RefSeq" id="WP_173711067.1">
    <property type="nucleotide sequence ID" value="NZ_JABSWW010000001.1"/>
</dbReference>
<dbReference type="EMBL" id="JABSWW010000001">
    <property type="protein sequence ID" value="NRT88959.1"/>
    <property type="molecule type" value="Genomic_DNA"/>
</dbReference>
<evidence type="ECO:0000256" key="3">
    <source>
        <dbReference type="ARBA" id="ARBA00022692"/>
    </source>
</evidence>